<proteinExistence type="predicted"/>
<dbReference type="GO" id="GO:0005886">
    <property type="term" value="C:plasma membrane"/>
    <property type="evidence" value="ECO:0007669"/>
    <property type="project" value="UniProtKB-SubCell"/>
</dbReference>
<feature type="transmembrane region" description="Helical" evidence="6">
    <location>
        <begin position="409"/>
        <end position="433"/>
    </location>
</feature>
<sequence>MKTKNLFFLLITPLSVIFTLIISSALWTQPAPLIPDSGPIVYFLKPILVSLVYVLGLLVIALLISGGIFVPFQEKNSRFASKFSLALSGISFAAAVFTLTLALSQPLSVVAQIEVIATYGWDVSSVRALLLISLIALVSFIVLQRPNLDRVGLVATFNVIGLSLPALLSHGGGISTHQWAVVSGLMHGITVSLWISGVAAIFIIVSNKQLTQDQKSLALHKFRYLAIASVILLLISGQINAFTRLNSFSEILTTTYGQILILKVTLVALALIVAKNIRKRLQTDITKLVGLEVGLLLFTLGVSVVLASTDFPRTGNAAFTLIESVTGFPEPREFSWSYALTTFSLEPFTFTVGLFALGLYFWGVWTLKRRGDSWPVFRTISWTAAVLIGMYVTNTMIGRYAILLFSAHMVVHMVLAMVVPILLPLGAPLTLILRTLSPNETVKNKDSQVRNLRDWIVALMNSRYLHTLSHPIIAFFLFAGGTWVLYFSPLLTVLMRSHLGHLFMDAHFVLAGYLFFWNILGVDPAPRKVPDVLKLGIVFGAAVFHGIFGFITYSSDTALGGGWFSEVKPSWLVDQIKDQQLGGGIAWGFGELPTILVLGILVYQWASRDQRLAKQVTDKEIDDYNDYLKSLKK</sequence>
<dbReference type="GO" id="GO:0006825">
    <property type="term" value="P:copper ion transport"/>
    <property type="evidence" value="ECO:0007669"/>
    <property type="project" value="InterPro"/>
</dbReference>
<dbReference type="Pfam" id="PF05425">
    <property type="entry name" value="CopD"/>
    <property type="match status" value="1"/>
</dbReference>
<evidence type="ECO:0000256" key="1">
    <source>
        <dbReference type="ARBA" id="ARBA00004651"/>
    </source>
</evidence>
<accession>A0A2R4S929</accession>
<feature type="transmembrane region" description="Helical" evidence="6">
    <location>
        <begin position="468"/>
        <end position="487"/>
    </location>
</feature>
<keyword evidence="5 6" id="KW-0472">Membrane</keyword>
<evidence type="ECO:0000256" key="2">
    <source>
        <dbReference type="ARBA" id="ARBA00022475"/>
    </source>
</evidence>
<dbReference type="InterPro" id="IPR032694">
    <property type="entry name" value="CopC/D"/>
</dbReference>
<feature type="transmembrane region" description="Helical" evidence="6">
    <location>
        <begin position="379"/>
        <end position="403"/>
    </location>
</feature>
<dbReference type="PANTHER" id="PTHR34820">
    <property type="entry name" value="INNER MEMBRANE PROTEIN YEBZ"/>
    <property type="match status" value="1"/>
</dbReference>
<feature type="transmembrane region" description="Helical" evidence="6">
    <location>
        <begin position="285"/>
        <end position="307"/>
    </location>
</feature>
<dbReference type="EMBL" id="MF737519">
    <property type="protein sequence ID" value="AVZ43944.1"/>
    <property type="molecule type" value="Genomic_DNA"/>
</dbReference>
<feature type="transmembrane region" description="Helical" evidence="6">
    <location>
        <begin position="255"/>
        <end position="273"/>
    </location>
</feature>
<feature type="transmembrane region" description="Helical" evidence="6">
    <location>
        <begin position="124"/>
        <end position="143"/>
    </location>
</feature>
<name>A0A2R4S929_9ACTN</name>
<feature type="transmembrane region" description="Helical" evidence="6">
    <location>
        <begin position="348"/>
        <end position="367"/>
    </location>
</feature>
<feature type="transmembrane region" description="Helical" evidence="6">
    <location>
        <begin position="150"/>
        <end position="168"/>
    </location>
</feature>
<feature type="transmembrane region" description="Helical" evidence="6">
    <location>
        <begin position="499"/>
        <end position="520"/>
    </location>
</feature>
<feature type="transmembrane region" description="Helical" evidence="6">
    <location>
        <begin position="84"/>
        <end position="104"/>
    </location>
</feature>
<evidence type="ECO:0000259" key="7">
    <source>
        <dbReference type="Pfam" id="PF05425"/>
    </source>
</evidence>
<evidence type="ECO:0000256" key="4">
    <source>
        <dbReference type="ARBA" id="ARBA00022989"/>
    </source>
</evidence>
<organism evidence="8">
    <name type="scientific">uncultured Actinomycetes bacterium</name>
    <dbReference type="NCBI Taxonomy" id="152507"/>
    <lineage>
        <taxon>Bacteria</taxon>
        <taxon>Bacillati</taxon>
        <taxon>Actinomycetota</taxon>
        <taxon>Actinomycetes</taxon>
        <taxon>environmental samples</taxon>
    </lineage>
</organism>
<reference evidence="8" key="1">
    <citation type="journal article" date="2018" name="Nature">
        <title>A distinct abundant group of microbial rhodopsins discovered using functional metagenomics.</title>
        <authorList>
            <person name="Pushkarev A."/>
            <person name="Inoue K."/>
            <person name="Larom S."/>
            <person name="Flores-Uribe J."/>
            <person name="Singh M."/>
            <person name="Konno M."/>
            <person name="Tomido S."/>
            <person name="Ito S."/>
            <person name="Nakamura R."/>
            <person name="Tsunoda S.P."/>
            <person name="Philsof A."/>
            <person name="Sharon I."/>
            <person name="Yutin N."/>
            <person name="Koonin E.V."/>
            <person name="Kandori H."/>
            <person name="Beja O."/>
        </authorList>
    </citation>
    <scope>NUCLEOTIDE SEQUENCE</scope>
</reference>
<keyword evidence="3 6" id="KW-0812">Transmembrane</keyword>
<feature type="transmembrane region" description="Helical" evidence="6">
    <location>
        <begin position="532"/>
        <end position="553"/>
    </location>
</feature>
<comment type="subcellular location">
    <subcellularLocation>
        <location evidence="1">Cell membrane</location>
        <topology evidence="1">Multi-pass membrane protein</topology>
    </subcellularLocation>
</comment>
<evidence type="ECO:0000256" key="5">
    <source>
        <dbReference type="ARBA" id="ARBA00023136"/>
    </source>
</evidence>
<feature type="domain" description="Copper resistance protein D" evidence="7">
    <location>
        <begin position="218"/>
        <end position="306"/>
    </location>
</feature>
<dbReference type="InterPro" id="IPR008457">
    <property type="entry name" value="Cu-R_CopD_dom"/>
</dbReference>
<feature type="transmembrane region" description="Helical" evidence="6">
    <location>
        <begin position="585"/>
        <end position="606"/>
    </location>
</feature>
<feature type="transmembrane region" description="Helical" evidence="6">
    <location>
        <begin position="224"/>
        <end position="243"/>
    </location>
</feature>
<feature type="transmembrane region" description="Helical" evidence="6">
    <location>
        <begin position="7"/>
        <end position="27"/>
    </location>
</feature>
<keyword evidence="2" id="KW-1003">Cell membrane</keyword>
<dbReference type="Pfam" id="PF09678">
    <property type="entry name" value="Caa3_CtaG"/>
    <property type="match status" value="1"/>
</dbReference>
<feature type="transmembrane region" description="Helical" evidence="6">
    <location>
        <begin position="180"/>
        <end position="204"/>
    </location>
</feature>
<dbReference type="InterPro" id="IPR019108">
    <property type="entry name" value="Caa3_assmbl_CtaG-rel"/>
</dbReference>
<evidence type="ECO:0000256" key="6">
    <source>
        <dbReference type="SAM" id="Phobius"/>
    </source>
</evidence>
<dbReference type="AlphaFoldDB" id="A0A2R4S929"/>
<feature type="transmembrane region" description="Helical" evidence="6">
    <location>
        <begin position="47"/>
        <end position="72"/>
    </location>
</feature>
<evidence type="ECO:0000256" key="3">
    <source>
        <dbReference type="ARBA" id="ARBA00022692"/>
    </source>
</evidence>
<evidence type="ECO:0000313" key="8">
    <source>
        <dbReference type="EMBL" id="AVZ43944.1"/>
    </source>
</evidence>
<dbReference type="PANTHER" id="PTHR34820:SF4">
    <property type="entry name" value="INNER MEMBRANE PROTEIN YEBZ"/>
    <property type="match status" value="1"/>
</dbReference>
<protein>
    <submittedName>
        <fullName evidence="8">Putative copper resistance protein CopD</fullName>
    </submittedName>
</protein>
<keyword evidence="4 6" id="KW-1133">Transmembrane helix</keyword>